<proteinExistence type="predicted"/>
<gene>
    <name evidence="2" type="ORF">NG799_28035</name>
</gene>
<organism evidence="2 3">
    <name type="scientific">Laspinema palackyanum D2a</name>
    <dbReference type="NCBI Taxonomy" id="2953684"/>
    <lineage>
        <taxon>Bacteria</taxon>
        <taxon>Bacillati</taxon>
        <taxon>Cyanobacteriota</taxon>
        <taxon>Cyanophyceae</taxon>
        <taxon>Oscillatoriophycideae</taxon>
        <taxon>Oscillatoriales</taxon>
        <taxon>Laspinemataceae</taxon>
        <taxon>Laspinema</taxon>
        <taxon>Laspinema palackyanum</taxon>
    </lineage>
</organism>
<sequence length="105" mass="11366">MGTPLLRHPTTQHRWSRMRMLPPAPPDGTPSTVGQPLSEGGTVISLAAYRQRAIDPNTFVCPITGELWLNSVCARSSTKLHDSCAWCPAAKLRCLVTAIAVEIEG</sequence>
<evidence type="ECO:0000313" key="3">
    <source>
        <dbReference type="Proteomes" id="UP001525890"/>
    </source>
</evidence>
<feature type="region of interest" description="Disordered" evidence="1">
    <location>
        <begin position="1"/>
        <end position="37"/>
    </location>
</feature>
<keyword evidence="3" id="KW-1185">Reference proteome</keyword>
<evidence type="ECO:0000256" key="1">
    <source>
        <dbReference type="SAM" id="MobiDB-lite"/>
    </source>
</evidence>
<reference evidence="2 3" key="1">
    <citation type="journal article" date="2022" name="Front. Microbiol.">
        <title>High genomic differentiation and limited gene flow indicate recent cryptic speciation within the genus Laspinema (cyanobacteria).</title>
        <authorList>
            <person name="Stanojkovic A."/>
            <person name="Skoupy S."/>
            <person name="Skaloud P."/>
            <person name="Dvorak P."/>
        </authorList>
    </citation>
    <scope>NUCLEOTIDE SEQUENCE [LARGE SCALE GENOMIC DNA]</scope>
    <source>
        <strain evidence="2 3">D2a</strain>
    </source>
</reference>
<dbReference type="EMBL" id="JAMXFF010000078">
    <property type="protein sequence ID" value="MCT7970170.1"/>
    <property type="molecule type" value="Genomic_DNA"/>
</dbReference>
<dbReference type="Proteomes" id="UP001525890">
    <property type="component" value="Unassembled WGS sequence"/>
</dbReference>
<comment type="caution">
    <text evidence="2">The sequence shown here is derived from an EMBL/GenBank/DDBJ whole genome shotgun (WGS) entry which is preliminary data.</text>
</comment>
<evidence type="ECO:0000313" key="2">
    <source>
        <dbReference type="EMBL" id="MCT7970170.1"/>
    </source>
</evidence>
<name>A0ABT2N1T5_9CYAN</name>
<accession>A0ABT2N1T5</accession>
<protein>
    <submittedName>
        <fullName evidence="2">Uncharacterized protein</fullName>
    </submittedName>
</protein>
<dbReference type="RefSeq" id="WP_368009598.1">
    <property type="nucleotide sequence ID" value="NZ_JAMXFF010000078.1"/>
</dbReference>